<dbReference type="Proteomes" id="UP000243052">
    <property type="component" value="Chromosome iv"/>
</dbReference>
<evidence type="ECO:0000256" key="2">
    <source>
        <dbReference type="ARBA" id="ARBA00010524"/>
    </source>
</evidence>
<evidence type="ECO:0000256" key="4">
    <source>
        <dbReference type="ARBA" id="ARBA00022787"/>
    </source>
</evidence>
<gene>
    <name evidence="14" type="ORF">AW171_hschr42588</name>
</gene>
<feature type="domain" description="Phospholipid/glycerol acyltransferase" evidence="13">
    <location>
        <begin position="71"/>
        <end position="240"/>
    </location>
</feature>
<evidence type="ECO:0000256" key="6">
    <source>
        <dbReference type="ARBA" id="ARBA00023098"/>
    </source>
</evidence>
<keyword evidence="4" id="KW-1000">Mitochondrion outer membrane</keyword>
<evidence type="ECO:0000256" key="9">
    <source>
        <dbReference type="ARBA" id="ARBA00023315"/>
    </source>
</evidence>
<keyword evidence="6" id="KW-0443">Lipid metabolism</keyword>
<dbReference type="GO" id="GO:0005743">
    <property type="term" value="C:mitochondrial inner membrane"/>
    <property type="evidence" value="ECO:0007669"/>
    <property type="project" value="UniProtKB-SubCell"/>
</dbReference>
<dbReference type="GeneID" id="28723941"/>
<evidence type="ECO:0000256" key="3">
    <source>
        <dbReference type="ARBA" id="ARBA00022679"/>
    </source>
</evidence>
<comment type="subcellular location">
    <subcellularLocation>
        <location evidence="1">Mitochondrion inner membrane</location>
        <topology evidence="1">Peripheral membrane protein</topology>
        <orientation evidence="1">Intermembrane side</orientation>
    </subcellularLocation>
    <subcellularLocation>
        <location evidence="10">Mitochondrion outer membrane</location>
        <topology evidence="10">Peripheral membrane protein</topology>
        <orientation evidence="10">Intermembrane side</orientation>
    </subcellularLocation>
</comment>
<evidence type="ECO:0000256" key="11">
    <source>
        <dbReference type="ARBA" id="ARBA00047906"/>
    </source>
</evidence>
<evidence type="ECO:0000256" key="1">
    <source>
        <dbReference type="ARBA" id="ARBA00004137"/>
    </source>
</evidence>
<dbReference type="PANTHER" id="PTHR12497:SF0">
    <property type="entry name" value="TAFAZZIN"/>
    <property type="match status" value="1"/>
</dbReference>
<dbReference type="CDD" id="cd07989">
    <property type="entry name" value="LPLAT_AGPAT-like"/>
    <property type="match status" value="1"/>
</dbReference>
<evidence type="ECO:0000256" key="10">
    <source>
        <dbReference type="ARBA" id="ARBA00024323"/>
    </source>
</evidence>
<evidence type="ECO:0000256" key="7">
    <source>
        <dbReference type="ARBA" id="ARBA00023128"/>
    </source>
</evidence>
<dbReference type="GO" id="GO:0047184">
    <property type="term" value="F:1-acylglycerophosphocholine O-acyltransferase activity"/>
    <property type="evidence" value="ECO:0007669"/>
    <property type="project" value="TreeGrafter"/>
</dbReference>
<dbReference type="RefSeq" id="XP_017987679.1">
    <property type="nucleotide sequence ID" value="XM_018131743.1"/>
</dbReference>
<organism evidence="14 15">
    <name type="scientific">Eremothecium sinecaudum</name>
    <dbReference type="NCBI Taxonomy" id="45286"/>
    <lineage>
        <taxon>Eukaryota</taxon>
        <taxon>Fungi</taxon>
        <taxon>Dikarya</taxon>
        <taxon>Ascomycota</taxon>
        <taxon>Saccharomycotina</taxon>
        <taxon>Saccharomycetes</taxon>
        <taxon>Saccharomycetales</taxon>
        <taxon>Saccharomycetaceae</taxon>
        <taxon>Eremothecium</taxon>
    </lineage>
</organism>
<dbReference type="SMART" id="SM00563">
    <property type="entry name" value="PlsC"/>
    <property type="match status" value="1"/>
</dbReference>
<evidence type="ECO:0000259" key="13">
    <source>
        <dbReference type="SMART" id="SM00563"/>
    </source>
</evidence>
<dbReference type="EMBL" id="CP014244">
    <property type="protein sequence ID" value="AMD20683.1"/>
    <property type="molecule type" value="Genomic_DNA"/>
</dbReference>
<keyword evidence="3" id="KW-0808">Transferase</keyword>
<evidence type="ECO:0000256" key="8">
    <source>
        <dbReference type="ARBA" id="ARBA00023136"/>
    </source>
</evidence>
<dbReference type="PANTHER" id="PTHR12497">
    <property type="entry name" value="TAZ PROTEIN TAFAZZIN"/>
    <property type="match status" value="1"/>
</dbReference>
<dbReference type="PRINTS" id="PR00979">
    <property type="entry name" value="TAFAZZIN"/>
</dbReference>
<dbReference type="AlphaFoldDB" id="A0A109UZ14"/>
<evidence type="ECO:0000313" key="15">
    <source>
        <dbReference type="Proteomes" id="UP000243052"/>
    </source>
</evidence>
<keyword evidence="5" id="KW-0999">Mitochondrion inner membrane</keyword>
<name>A0A109UZ14_9SACH</name>
<protein>
    <recommendedName>
        <fullName evidence="12">Tafazzin family protein</fullName>
    </recommendedName>
</protein>
<dbReference type="STRING" id="45286.A0A109UZ14"/>
<dbReference type="InterPro" id="IPR002123">
    <property type="entry name" value="Plipid/glycerol_acylTrfase"/>
</dbReference>
<dbReference type="GO" id="GO:0005741">
    <property type="term" value="C:mitochondrial outer membrane"/>
    <property type="evidence" value="ECO:0007669"/>
    <property type="project" value="UniProtKB-SubCell"/>
</dbReference>
<evidence type="ECO:0000313" key="14">
    <source>
        <dbReference type="EMBL" id="AMD20683.1"/>
    </source>
</evidence>
<keyword evidence="9" id="KW-0012">Acyltransferase</keyword>
<keyword evidence="7" id="KW-0496">Mitochondrion</keyword>
<dbReference type="GO" id="GO:0007007">
    <property type="term" value="P:inner mitochondrial membrane organization"/>
    <property type="evidence" value="ECO:0007669"/>
    <property type="project" value="TreeGrafter"/>
</dbReference>
<reference evidence="14 15" key="1">
    <citation type="submission" date="2016-01" db="EMBL/GenBank/DDBJ databases">
        <title>Genome sequence of the yeast Holleya sinecauda.</title>
        <authorList>
            <person name="Dietrich F.S."/>
        </authorList>
    </citation>
    <scope>NUCLEOTIDE SEQUENCE [LARGE SCALE GENOMIC DNA]</scope>
    <source>
        <strain evidence="14 15">ATCC 58844</strain>
    </source>
</reference>
<sequence length="387" mass="44285">MSLPDVLTRGDEFLSEYPRQSKLWQWTSHGVCLATVGFSKLVLALGYNVKLNGLENLENAIDRTVNENRGLLTIMNHMSVVDDPFIWGIFPWRMYKDLDQIRWGLGARNVCFQNGFLSNFFSLGKVLATDRFGAGPFQGSIDAAIRLLSPDGTLDLEWSPNNAKRVNDVSAIVAPVKKVHYIPPVRREKPSWVHVFPEGFVLQLQPPHCNSMRYFKWGITRLILESTRPPIVVPMFATGFEKIAPESAANTMVERYLPRNFGANINVTIAKAMDDGIIESFRQEWRQLVEKYYDPKHPTDLSHELRDGKEAQDLRSRLAAVLREHVAKIRHEECEFEKEDSRFKSPAWWKQYTTSEGESDADVQFVGQNWAIRRLQSSFHDSINGDS</sequence>
<dbReference type="OrthoDB" id="193467at2759"/>
<comment type="similarity">
    <text evidence="2 12">Belongs to the taffazin family.</text>
</comment>
<accession>A0A109UZ14</accession>
<evidence type="ECO:0000256" key="5">
    <source>
        <dbReference type="ARBA" id="ARBA00022792"/>
    </source>
</evidence>
<proteinExistence type="inferred from homology"/>
<dbReference type="GO" id="GO:0035965">
    <property type="term" value="P:cardiolipin acyl-chain remodeling"/>
    <property type="evidence" value="ECO:0007669"/>
    <property type="project" value="TreeGrafter"/>
</dbReference>
<comment type="catalytic activity">
    <reaction evidence="11">
        <text>1'-[1,2-diacyl-sn-glycero-3-phospho],3'-[1-acyl-sn-glycero-3-phospho]-glycerol + a 1,2-diacyl-sn-glycero-3-phosphocholine = a cardiolipin + a 1-acyl-sn-glycero-3-phosphocholine</text>
        <dbReference type="Rhea" id="RHEA:33731"/>
        <dbReference type="ChEBI" id="CHEBI:57643"/>
        <dbReference type="ChEBI" id="CHEBI:58168"/>
        <dbReference type="ChEBI" id="CHEBI:62237"/>
        <dbReference type="ChEBI" id="CHEBI:64743"/>
    </reaction>
    <physiologicalReaction direction="left-to-right" evidence="11">
        <dbReference type="Rhea" id="RHEA:33732"/>
    </physiologicalReaction>
    <physiologicalReaction direction="right-to-left" evidence="11">
        <dbReference type="Rhea" id="RHEA:33733"/>
    </physiologicalReaction>
</comment>
<keyword evidence="15" id="KW-1185">Reference proteome</keyword>
<evidence type="ECO:0000256" key="12">
    <source>
        <dbReference type="RuleBase" id="RU365062"/>
    </source>
</evidence>
<dbReference type="InterPro" id="IPR000872">
    <property type="entry name" value="Tafazzin"/>
</dbReference>
<dbReference type="Pfam" id="PF01553">
    <property type="entry name" value="Acyltransferase"/>
    <property type="match status" value="1"/>
</dbReference>
<keyword evidence="8" id="KW-0472">Membrane</keyword>